<protein>
    <submittedName>
        <fullName evidence="1">Uncharacterized protein</fullName>
    </submittedName>
</protein>
<comment type="caution">
    <text evidence="1">The sequence shown here is derived from an EMBL/GenBank/DDBJ whole genome shotgun (WGS) entry which is preliminary data.</text>
</comment>
<dbReference type="Proteomes" id="UP000663874">
    <property type="component" value="Unassembled WGS sequence"/>
</dbReference>
<reference evidence="1" key="1">
    <citation type="submission" date="2021-02" db="EMBL/GenBank/DDBJ databases">
        <authorList>
            <person name="Nowell W R."/>
        </authorList>
    </citation>
    <scope>NUCLEOTIDE SEQUENCE</scope>
</reference>
<sequence length="111" mass="13190">MSAYNTIWNWFENKKTITSKQRYTIQLQLTVYQGLNPLFHRGTKLITEFVDILVNDLYNYLCNKKNIDYLADPTPDYVNLALELCEMHYDIFRNALQNSSFGEEKLNKKQL</sequence>
<gene>
    <name evidence="1" type="ORF">FNK824_LOCUS40657</name>
</gene>
<dbReference type="EMBL" id="CAJOBE010033732">
    <property type="protein sequence ID" value="CAF4301437.1"/>
    <property type="molecule type" value="Genomic_DNA"/>
</dbReference>
<accession>A0A820HTF9</accession>
<proteinExistence type="predicted"/>
<organism evidence="1 2">
    <name type="scientific">Rotaria sordida</name>
    <dbReference type="NCBI Taxonomy" id="392033"/>
    <lineage>
        <taxon>Eukaryota</taxon>
        <taxon>Metazoa</taxon>
        <taxon>Spiralia</taxon>
        <taxon>Gnathifera</taxon>
        <taxon>Rotifera</taxon>
        <taxon>Eurotatoria</taxon>
        <taxon>Bdelloidea</taxon>
        <taxon>Philodinida</taxon>
        <taxon>Philodinidae</taxon>
        <taxon>Rotaria</taxon>
    </lineage>
</organism>
<dbReference type="AlphaFoldDB" id="A0A820HTF9"/>
<evidence type="ECO:0000313" key="1">
    <source>
        <dbReference type="EMBL" id="CAF4301437.1"/>
    </source>
</evidence>
<evidence type="ECO:0000313" key="2">
    <source>
        <dbReference type="Proteomes" id="UP000663874"/>
    </source>
</evidence>
<name>A0A820HTF9_9BILA</name>